<organism evidence="1 2">
    <name type="scientific">Hasllibacter halocynthiae</name>
    <dbReference type="NCBI Taxonomy" id="595589"/>
    <lineage>
        <taxon>Bacteria</taxon>
        <taxon>Pseudomonadati</taxon>
        <taxon>Pseudomonadota</taxon>
        <taxon>Alphaproteobacteria</taxon>
        <taxon>Rhodobacterales</taxon>
        <taxon>Roseobacteraceae</taxon>
        <taxon>Hasllibacter</taxon>
    </lineage>
</organism>
<sequence length="267" mass="30483">MTAQIVCIKWGTKYPALYVNRLYGMCARNMDRPFRFVCFTDDAEGIRPEVDCLPLPPLDANVLPSPGQWGKSRLWAAELGDLEGPFLFVDLDCVVIGPLGDFFDRGSPQDVILARDPAKPLHRIGQTSVYRAPVGKLASIRAAFLADPLGTQRRFRYEQRYVTRMAPGGVRFWPRDWVVHYRRRCRRTFPLNYALPPKPPKDARIVIFAGHLNPPQAIEGRYRAGGPATPREHLAATFDRGRRYVSPRRHLLAYMAPAPWIEEAWRE</sequence>
<reference evidence="1 2" key="1">
    <citation type="submission" date="2018-03" db="EMBL/GenBank/DDBJ databases">
        <title>Genomic Encyclopedia of Archaeal and Bacterial Type Strains, Phase II (KMG-II): from individual species to whole genera.</title>
        <authorList>
            <person name="Goeker M."/>
        </authorList>
    </citation>
    <scope>NUCLEOTIDE SEQUENCE [LARGE SCALE GENOMIC DNA]</scope>
    <source>
        <strain evidence="1 2">DSM 29318</strain>
    </source>
</reference>
<evidence type="ECO:0000313" key="1">
    <source>
        <dbReference type="EMBL" id="PRY92628.1"/>
    </source>
</evidence>
<dbReference type="AlphaFoldDB" id="A0A2T0X105"/>
<proteinExistence type="predicted"/>
<evidence type="ECO:0000313" key="2">
    <source>
        <dbReference type="Proteomes" id="UP000238801"/>
    </source>
</evidence>
<dbReference type="InterPro" id="IPR029044">
    <property type="entry name" value="Nucleotide-diphossugar_trans"/>
</dbReference>
<accession>A0A2T0X105</accession>
<dbReference type="OrthoDB" id="564871at2"/>
<dbReference type="Proteomes" id="UP000238801">
    <property type="component" value="Unassembled WGS sequence"/>
</dbReference>
<dbReference type="SUPFAM" id="SSF53448">
    <property type="entry name" value="Nucleotide-diphospho-sugar transferases"/>
    <property type="match status" value="1"/>
</dbReference>
<evidence type="ECO:0008006" key="3">
    <source>
        <dbReference type="Google" id="ProtNLM"/>
    </source>
</evidence>
<gene>
    <name evidence="1" type="ORF">BCF33_1479</name>
</gene>
<dbReference type="RefSeq" id="WP_106160310.1">
    <property type="nucleotide sequence ID" value="NZ_PVTT01000002.1"/>
</dbReference>
<keyword evidence="2" id="KW-1185">Reference proteome</keyword>
<protein>
    <recommendedName>
        <fullName evidence="3">Glycosyl transferase</fullName>
    </recommendedName>
</protein>
<name>A0A2T0X105_9RHOB</name>
<dbReference type="EMBL" id="PVTT01000002">
    <property type="protein sequence ID" value="PRY92628.1"/>
    <property type="molecule type" value="Genomic_DNA"/>
</dbReference>
<comment type="caution">
    <text evidence="1">The sequence shown here is derived from an EMBL/GenBank/DDBJ whole genome shotgun (WGS) entry which is preliminary data.</text>
</comment>